<protein>
    <recommendedName>
        <fullName evidence="9">Malectin-like domain-containing protein</fullName>
    </recommendedName>
</protein>
<evidence type="ECO:0000256" key="7">
    <source>
        <dbReference type="ARBA" id="ARBA00023136"/>
    </source>
</evidence>
<gene>
    <name evidence="10" type="ORF">TIFTF001_000554</name>
</gene>
<sequence length="527" mass="57405">MTMAIFLLFFLLSLSPASHSAVFVSIDCGSATDSYTDENSIKWIGDETLIQNGESHVVKDISAVSHVLSTLRAFTTRKKNCYAIEAEKGGQVLVRASFHYGNYDGKSSPPSFDLHSDGNYWTTVSFSGDDDVAIYEAIYVVKGDYISVCVAQINPSQFPFVSALEVRSLGSNMYGHVDSNYALLVRQMVAYGAKTSVRYPDDAYDRIWSPEAIDNGFTKLTSDAQSIVVNVTDNPPEAVLRNAVTTSGTSEALILSTQISVRGEVPIYINMYFSEVTQLKSTEKRSFVFTIDDQIASEPIEPPYGDVIQMYLTNTTASSKTTFGLVATNESTLPPLINAMEVFFVSGPLTEGTNSQDLEGLVLLQKTFSVLQEWTGDPCQPLSYTWDWVNCSSDDIPRVTALYLNGYGLKGSIPDFSSLDALETIDFHNNSLTGTIPDFLGNLPNLKELNLADNKLSGPVPTSLSKNDNIKLDISGNPVLCGSSKLCSTQKSNNTSNSKSSGSIKLKSHKLPAILGVLILSSFFVVF</sequence>
<reference evidence="10" key="1">
    <citation type="submission" date="2023-07" db="EMBL/GenBank/DDBJ databases">
        <title>draft genome sequence of fig (Ficus carica).</title>
        <authorList>
            <person name="Takahashi T."/>
            <person name="Nishimura K."/>
        </authorList>
    </citation>
    <scope>NUCLEOTIDE SEQUENCE</scope>
</reference>
<evidence type="ECO:0000256" key="4">
    <source>
        <dbReference type="ARBA" id="ARBA00022729"/>
    </source>
</evidence>
<dbReference type="FunFam" id="3.80.10.10:FF:000129">
    <property type="entry name" value="Leucine-rich repeat receptor-like kinase"/>
    <property type="match status" value="1"/>
</dbReference>
<evidence type="ECO:0000313" key="11">
    <source>
        <dbReference type="Proteomes" id="UP001187192"/>
    </source>
</evidence>
<evidence type="ECO:0000256" key="6">
    <source>
        <dbReference type="ARBA" id="ARBA00022989"/>
    </source>
</evidence>
<keyword evidence="4 8" id="KW-0732">Signal</keyword>
<dbReference type="SUPFAM" id="SSF52058">
    <property type="entry name" value="L domain-like"/>
    <property type="match status" value="1"/>
</dbReference>
<dbReference type="Gene3D" id="3.80.10.10">
    <property type="entry name" value="Ribonuclease Inhibitor"/>
    <property type="match status" value="1"/>
</dbReference>
<keyword evidence="11" id="KW-1185">Reference proteome</keyword>
<evidence type="ECO:0000259" key="9">
    <source>
        <dbReference type="Pfam" id="PF12819"/>
    </source>
</evidence>
<dbReference type="AlphaFoldDB" id="A0AA87YXS3"/>
<keyword evidence="7" id="KW-0472">Membrane</keyword>
<dbReference type="InterPro" id="IPR024788">
    <property type="entry name" value="Malectin-like_Carb-bd_dom"/>
</dbReference>
<evidence type="ECO:0000313" key="10">
    <source>
        <dbReference type="EMBL" id="GMN24407.1"/>
    </source>
</evidence>
<dbReference type="GO" id="GO:0016020">
    <property type="term" value="C:membrane"/>
    <property type="evidence" value="ECO:0007669"/>
    <property type="project" value="UniProtKB-SubCell"/>
</dbReference>
<keyword evidence="3" id="KW-0812">Transmembrane</keyword>
<dbReference type="PANTHER" id="PTHR45631:SF44">
    <property type="entry name" value="CARBOHYDRATE-BINDING PROTEIN OF THE ER PROTEIN"/>
    <property type="match status" value="1"/>
</dbReference>
<name>A0AA87YXS3_FICCA</name>
<dbReference type="EMBL" id="BTGU01000001">
    <property type="protein sequence ID" value="GMN24407.1"/>
    <property type="molecule type" value="Genomic_DNA"/>
</dbReference>
<comment type="subcellular location">
    <subcellularLocation>
        <location evidence="1">Membrane</location>
        <topology evidence="1">Single-pass membrane protein</topology>
    </subcellularLocation>
</comment>
<dbReference type="Pfam" id="PF12819">
    <property type="entry name" value="Malectin_like"/>
    <property type="match status" value="1"/>
</dbReference>
<dbReference type="InterPro" id="IPR001611">
    <property type="entry name" value="Leu-rich_rpt"/>
</dbReference>
<evidence type="ECO:0000256" key="2">
    <source>
        <dbReference type="ARBA" id="ARBA00022614"/>
    </source>
</evidence>
<feature type="chain" id="PRO_5041735974" description="Malectin-like domain-containing protein" evidence="8">
    <location>
        <begin position="21"/>
        <end position="527"/>
    </location>
</feature>
<feature type="signal peptide" evidence="8">
    <location>
        <begin position="1"/>
        <end position="20"/>
    </location>
</feature>
<comment type="caution">
    <text evidence="10">The sequence shown here is derived from an EMBL/GenBank/DDBJ whole genome shotgun (WGS) entry which is preliminary data.</text>
</comment>
<evidence type="ECO:0000256" key="1">
    <source>
        <dbReference type="ARBA" id="ARBA00004167"/>
    </source>
</evidence>
<keyword evidence="5" id="KW-0677">Repeat</keyword>
<proteinExistence type="predicted"/>
<evidence type="ECO:0000256" key="5">
    <source>
        <dbReference type="ARBA" id="ARBA00022737"/>
    </source>
</evidence>
<accession>A0AA87YXS3</accession>
<dbReference type="InterPro" id="IPR032675">
    <property type="entry name" value="LRR_dom_sf"/>
</dbReference>
<dbReference type="Proteomes" id="UP001187192">
    <property type="component" value="Unassembled WGS sequence"/>
</dbReference>
<organism evidence="10 11">
    <name type="scientific">Ficus carica</name>
    <name type="common">Common fig</name>
    <dbReference type="NCBI Taxonomy" id="3494"/>
    <lineage>
        <taxon>Eukaryota</taxon>
        <taxon>Viridiplantae</taxon>
        <taxon>Streptophyta</taxon>
        <taxon>Embryophyta</taxon>
        <taxon>Tracheophyta</taxon>
        <taxon>Spermatophyta</taxon>
        <taxon>Magnoliopsida</taxon>
        <taxon>eudicotyledons</taxon>
        <taxon>Gunneridae</taxon>
        <taxon>Pentapetalae</taxon>
        <taxon>rosids</taxon>
        <taxon>fabids</taxon>
        <taxon>Rosales</taxon>
        <taxon>Moraceae</taxon>
        <taxon>Ficeae</taxon>
        <taxon>Ficus</taxon>
    </lineage>
</organism>
<dbReference type="Pfam" id="PF13855">
    <property type="entry name" value="LRR_8"/>
    <property type="match status" value="1"/>
</dbReference>
<keyword evidence="2" id="KW-0433">Leucine-rich repeat</keyword>
<dbReference type="PANTHER" id="PTHR45631">
    <property type="entry name" value="OS07G0107800 PROTEIN-RELATED"/>
    <property type="match status" value="1"/>
</dbReference>
<evidence type="ECO:0000256" key="3">
    <source>
        <dbReference type="ARBA" id="ARBA00022692"/>
    </source>
</evidence>
<evidence type="ECO:0000256" key="8">
    <source>
        <dbReference type="SAM" id="SignalP"/>
    </source>
</evidence>
<feature type="domain" description="Malectin-like" evidence="9">
    <location>
        <begin position="26"/>
        <end position="345"/>
    </location>
</feature>
<keyword evidence="6" id="KW-1133">Transmembrane helix</keyword>